<dbReference type="InterPro" id="IPR000719">
    <property type="entry name" value="Prot_kinase_dom"/>
</dbReference>
<evidence type="ECO:0000259" key="4">
    <source>
        <dbReference type="PROSITE" id="PS50011"/>
    </source>
</evidence>
<keyword evidence="2" id="KW-0547">Nucleotide-binding</keyword>
<keyword evidence="1" id="KW-0723">Serine/threonine-protein kinase</keyword>
<reference evidence="5" key="1">
    <citation type="submission" date="2023-02" db="EMBL/GenBank/DDBJ databases">
        <title>Genome of toxic invasive species Heracleum sosnowskyi carries increased number of genes despite the absence of recent whole-genome duplications.</title>
        <authorList>
            <person name="Schelkunov M."/>
            <person name="Shtratnikova V."/>
            <person name="Makarenko M."/>
            <person name="Klepikova A."/>
            <person name="Omelchenko D."/>
            <person name="Novikova G."/>
            <person name="Obukhova E."/>
            <person name="Bogdanov V."/>
            <person name="Penin A."/>
            <person name="Logacheva M."/>
        </authorList>
    </citation>
    <scope>NUCLEOTIDE SEQUENCE</scope>
    <source>
        <strain evidence="5">Hsosn_3</strain>
        <tissue evidence="5">Leaf</tissue>
    </source>
</reference>
<proteinExistence type="predicted"/>
<dbReference type="InterPro" id="IPR001245">
    <property type="entry name" value="Ser-Thr/Tyr_kinase_cat_dom"/>
</dbReference>
<reference evidence="5" key="2">
    <citation type="submission" date="2023-05" db="EMBL/GenBank/DDBJ databases">
        <authorList>
            <person name="Schelkunov M.I."/>
        </authorList>
    </citation>
    <scope>NUCLEOTIDE SEQUENCE</scope>
    <source>
        <strain evidence="5">Hsosn_3</strain>
        <tissue evidence="5">Leaf</tissue>
    </source>
</reference>
<feature type="domain" description="Protein kinase" evidence="4">
    <location>
        <begin position="47"/>
        <end position="309"/>
    </location>
</feature>
<evidence type="ECO:0000256" key="1">
    <source>
        <dbReference type="ARBA" id="ARBA00022527"/>
    </source>
</evidence>
<dbReference type="SMART" id="SM00220">
    <property type="entry name" value="S_TKc"/>
    <property type="match status" value="1"/>
</dbReference>
<keyword evidence="6" id="KW-1185">Reference proteome</keyword>
<evidence type="ECO:0000313" key="5">
    <source>
        <dbReference type="EMBL" id="KAK1405566.1"/>
    </source>
</evidence>
<dbReference type="SUPFAM" id="SSF56112">
    <property type="entry name" value="Protein kinase-like (PK-like)"/>
    <property type="match status" value="1"/>
</dbReference>
<dbReference type="EMBL" id="JAUIZM010000001">
    <property type="protein sequence ID" value="KAK1405566.1"/>
    <property type="molecule type" value="Genomic_DNA"/>
</dbReference>
<dbReference type="InterPro" id="IPR008271">
    <property type="entry name" value="Ser/Thr_kinase_AS"/>
</dbReference>
<dbReference type="GO" id="GO:0005524">
    <property type="term" value="F:ATP binding"/>
    <property type="evidence" value="ECO:0007669"/>
    <property type="project" value="UniProtKB-KW"/>
</dbReference>
<gene>
    <name evidence="5" type="ORF">POM88_005171</name>
</gene>
<dbReference type="PANTHER" id="PTHR47989">
    <property type="entry name" value="OS01G0750732 PROTEIN"/>
    <property type="match status" value="1"/>
</dbReference>
<evidence type="ECO:0000313" key="6">
    <source>
        <dbReference type="Proteomes" id="UP001237642"/>
    </source>
</evidence>
<dbReference type="Pfam" id="PF07714">
    <property type="entry name" value="PK_Tyr_Ser-Thr"/>
    <property type="match status" value="1"/>
</dbReference>
<dbReference type="GO" id="GO:0004674">
    <property type="term" value="F:protein serine/threonine kinase activity"/>
    <property type="evidence" value="ECO:0007669"/>
    <property type="project" value="UniProtKB-KW"/>
</dbReference>
<dbReference type="Proteomes" id="UP001237642">
    <property type="component" value="Unassembled WGS sequence"/>
</dbReference>
<dbReference type="InterPro" id="IPR011009">
    <property type="entry name" value="Kinase-like_dom_sf"/>
</dbReference>
<comment type="caution">
    <text evidence="5">The sequence shown here is derived from an EMBL/GenBank/DDBJ whole genome shotgun (WGS) entry which is preliminary data.</text>
</comment>
<name>A0AAD8JN02_9APIA</name>
<dbReference type="PROSITE" id="PS00108">
    <property type="entry name" value="PROTEIN_KINASE_ST"/>
    <property type="match status" value="1"/>
</dbReference>
<keyword evidence="5" id="KW-0808">Transferase</keyword>
<evidence type="ECO:0000256" key="2">
    <source>
        <dbReference type="ARBA" id="ARBA00022741"/>
    </source>
</evidence>
<dbReference type="PROSITE" id="PS50011">
    <property type="entry name" value="PROTEIN_KINASE_DOM"/>
    <property type="match status" value="1"/>
</dbReference>
<accession>A0AAD8JN02</accession>
<dbReference type="Gene3D" id="1.10.510.10">
    <property type="entry name" value="Transferase(Phosphotransferase) domain 1"/>
    <property type="match status" value="1"/>
</dbReference>
<dbReference type="AlphaFoldDB" id="A0AAD8JN02"/>
<dbReference type="Gene3D" id="3.30.200.20">
    <property type="entry name" value="Phosphorylase Kinase, domain 1"/>
    <property type="match status" value="1"/>
</dbReference>
<keyword evidence="5" id="KW-0418">Kinase</keyword>
<organism evidence="5 6">
    <name type="scientific">Heracleum sosnowskyi</name>
    <dbReference type="NCBI Taxonomy" id="360622"/>
    <lineage>
        <taxon>Eukaryota</taxon>
        <taxon>Viridiplantae</taxon>
        <taxon>Streptophyta</taxon>
        <taxon>Embryophyta</taxon>
        <taxon>Tracheophyta</taxon>
        <taxon>Spermatophyta</taxon>
        <taxon>Magnoliopsida</taxon>
        <taxon>eudicotyledons</taxon>
        <taxon>Gunneridae</taxon>
        <taxon>Pentapetalae</taxon>
        <taxon>asterids</taxon>
        <taxon>campanulids</taxon>
        <taxon>Apiales</taxon>
        <taxon>Apiaceae</taxon>
        <taxon>Apioideae</taxon>
        <taxon>apioid superclade</taxon>
        <taxon>Tordylieae</taxon>
        <taxon>Tordyliinae</taxon>
        <taxon>Heracleum</taxon>
    </lineage>
</organism>
<protein>
    <submittedName>
        <fullName evidence="5">Serine/threonine-protein kinase-like protein</fullName>
    </submittedName>
</protein>
<keyword evidence="3" id="KW-0067">ATP-binding</keyword>
<evidence type="ECO:0000256" key="3">
    <source>
        <dbReference type="ARBA" id="ARBA00022840"/>
    </source>
</evidence>
<dbReference type="PANTHER" id="PTHR47989:SF5">
    <property type="entry name" value="PROTEIN KINASE DOMAIN-CONTAINING PROTEIN"/>
    <property type="match status" value="1"/>
</dbReference>
<sequence>MGYLSSCNADSSVSISTCIPSSNQTIPNNFRIKHLSYSMLHSSTNAFSSSNFLGKGSQSSVYKASLYDGKLIAAVKLTSLSSADNEIEILSRIRSPRIVNLLGFSIDSNNRRLIVVEFMPNGNLHDLLHVSNSIPSWNRRLRLAIQIAKGVAHLHSLSPPVIHRDIKSSNVLIDVNRSARLSDFGLALRGHVDDARVKCTPPAGTFGYLDPCYLAPCDLSTKSDVFSFGILLLEIISGRKAIDMSFSPPSVVDWALPIIKSGDHLGICDRRIKRPENEAVVREIVNVAAKCVRSKAEKRPDMTEVVQWLKAARKGVFSSSSTIWSSLGWRVGCSPRRVMYEALEERKCSSSSTSDVVKASRGGNRRNRKVSSVELEIEASGSGLDLDLDSLRSRSGRVRLKSKSIGSINEIEIGLLDENVVRKKLGLGLNMTGVTSVRGLRKSRSTSVLQGRQLVENDKEEGIEKNVKRANNRELEVSKLLIDSLGKQLKKLDY</sequence>